<dbReference type="PANTHER" id="PTHR46401:SF2">
    <property type="entry name" value="GLYCOSYLTRANSFERASE WBBK-RELATED"/>
    <property type="match status" value="1"/>
</dbReference>
<comment type="caution">
    <text evidence="4">The sequence shown here is derived from an EMBL/GenBank/DDBJ whole genome shotgun (WGS) entry which is preliminary data.</text>
</comment>
<protein>
    <submittedName>
        <fullName evidence="4">Glycosyltransferase family 1 protein</fullName>
    </submittedName>
</protein>
<organism evidence="4 5">
    <name type="scientific">Sphingomonas immobilis</name>
    <dbReference type="NCBI Taxonomy" id="3063997"/>
    <lineage>
        <taxon>Bacteria</taxon>
        <taxon>Pseudomonadati</taxon>
        <taxon>Pseudomonadota</taxon>
        <taxon>Alphaproteobacteria</taxon>
        <taxon>Sphingomonadales</taxon>
        <taxon>Sphingomonadaceae</taxon>
        <taxon>Sphingomonas</taxon>
    </lineage>
</organism>
<dbReference type="EMBL" id="JAUQSZ010000001">
    <property type="protein sequence ID" value="MDO7840916.1"/>
    <property type="molecule type" value="Genomic_DNA"/>
</dbReference>
<evidence type="ECO:0000256" key="1">
    <source>
        <dbReference type="ARBA" id="ARBA00022679"/>
    </source>
</evidence>
<evidence type="ECO:0000259" key="3">
    <source>
        <dbReference type="Pfam" id="PF13439"/>
    </source>
</evidence>
<evidence type="ECO:0000259" key="2">
    <source>
        <dbReference type="Pfam" id="PF00534"/>
    </source>
</evidence>
<name>A0ABT8ZTM5_9SPHN</name>
<dbReference type="PANTHER" id="PTHR46401">
    <property type="entry name" value="GLYCOSYLTRANSFERASE WBBK-RELATED"/>
    <property type="match status" value="1"/>
</dbReference>
<reference evidence="4" key="1">
    <citation type="submission" date="2023-07" db="EMBL/GenBank/DDBJ databases">
        <authorList>
            <person name="Kim M.K."/>
        </authorList>
    </citation>
    <scope>NUCLEOTIDE SEQUENCE</scope>
    <source>
        <strain evidence="4">CA1-15</strain>
    </source>
</reference>
<dbReference type="Pfam" id="PF13439">
    <property type="entry name" value="Glyco_transf_4"/>
    <property type="match status" value="1"/>
</dbReference>
<proteinExistence type="predicted"/>
<keyword evidence="1" id="KW-0808">Transferase</keyword>
<feature type="domain" description="Glycosyltransferase subfamily 4-like N-terminal" evidence="3">
    <location>
        <begin position="17"/>
        <end position="180"/>
    </location>
</feature>
<keyword evidence="5" id="KW-1185">Reference proteome</keyword>
<sequence length="375" mass="41661">MNLLAYVHLRNIYGSTGAGRVARNIVEALHALGEDNLQILCDRTDRERIVPLVGAPWDGFTYHDFTLDTSKQQARWLLTDRPKAESWWPEAELVYCTMESYVPTKRAKSVVTLHDAAFFEEDALARNFARWRQSLKWRLMHGKLARRADMFHTVSQFSADRLAHFFPAMRDRLRVVHNGVTDVFFAPPTPEGEAGLAALGLADKRFILLPRGLAYRKNADLVLAAWPVLRERHPDLMLVIGSHCDPAYAARAKAMGDGILLTGFVSDAVLRSLYGAAQLTWVPSLYEGFGIPILESMACGTAVVSTDTSSIPEVAGGAALLVDPHDRDAHIDTIDHLLHDAGARTALIARGHARAQHFTWSRAAETLRGYMADLL</sequence>
<dbReference type="RefSeq" id="WP_304559259.1">
    <property type="nucleotide sequence ID" value="NZ_JAUQSZ010000001.1"/>
</dbReference>
<dbReference type="CDD" id="cd03809">
    <property type="entry name" value="GT4_MtfB-like"/>
    <property type="match status" value="1"/>
</dbReference>
<dbReference type="Proteomes" id="UP001176468">
    <property type="component" value="Unassembled WGS sequence"/>
</dbReference>
<feature type="domain" description="Glycosyl transferase family 1" evidence="2">
    <location>
        <begin position="203"/>
        <end position="351"/>
    </location>
</feature>
<dbReference type="Gene3D" id="3.40.50.2000">
    <property type="entry name" value="Glycogen Phosphorylase B"/>
    <property type="match status" value="2"/>
</dbReference>
<dbReference type="SUPFAM" id="SSF53756">
    <property type="entry name" value="UDP-Glycosyltransferase/glycogen phosphorylase"/>
    <property type="match status" value="1"/>
</dbReference>
<gene>
    <name evidence="4" type="ORF">Q5H94_01130</name>
</gene>
<evidence type="ECO:0000313" key="5">
    <source>
        <dbReference type="Proteomes" id="UP001176468"/>
    </source>
</evidence>
<accession>A0ABT8ZTM5</accession>
<dbReference type="InterPro" id="IPR028098">
    <property type="entry name" value="Glyco_trans_4-like_N"/>
</dbReference>
<evidence type="ECO:0000313" key="4">
    <source>
        <dbReference type="EMBL" id="MDO7840916.1"/>
    </source>
</evidence>
<dbReference type="Pfam" id="PF00534">
    <property type="entry name" value="Glycos_transf_1"/>
    <property type="match status" value="1"/>
</dbReference>
<dbReference type="InterPro" id="IPR001296">
    <property type="entry name" value="Glyco_trans_1"/>
</dbReference>